<protein>
    <recommendedName>
        <fullName evidence="4">F-box domain-containing protein</fullName>
    </recommendedName>
</protein>
<dbReference type="EMBL" id="JAKLMC020000015">
    <property type="protein sequence ID" value="KAK5952542.1"/>
    <property type="molecule type" value="Genomic_DNA"/>
</dbReference>
<name>A0AAN8EJZ4_9EURO</name>
<evidence type="ECO:0000313" key="2">
    <source>
        <dbReference type="EMBL" id="KAK5952542.1"/>
    </source>
</evidence>
<dbReference type="Proteomes" id="UP001316803">
    <property type="component" value="Unassembled WGS sequence"/>
</dbReference>
<accession>A0AAN8EJZ4</accession>
<dbReference type="AlphaFoldDB" id="A0AAN8EJZ4"/>
<evidence type="ECO:0008006" key="4">
    <source>
        <dbReference type="Google" id="ProtNLM"/>
    </source>
</evidence>
<proteinExistence type="predicted"/>
<reference evidence="2 3" key="1">
    <citation type="submission" date="2022-12" db="EMBL/GenBank/DDBJ databases">
        <title>Genomic features and morphological characterization of a novel Knufia sp. strain isolated from spacecraft assembly facility.</title>
        <authorList>
            <person name="Teixeira M."/>
            <person name="Chander A.M."/>
            <person name="Stajich J.E."/>
            <person name="Venkateswaran K."/>
        </authorList>
    </citation>
    <scope>NUCLEOTIDE SEQUENCE [LARGE SCALE GENOMIC DNA]</scope>
    <source>
        <strain evidence="2 3">FJI-L2-BK-P2</strain>
    </source>
</reference>
<comment type="caution">
    <text evidence="2">The sequence shown here is derived from an EMBL/GenBank/DDBJ whole genome shotgun (WGS) entry which is preliminary data.</text>
</comment>
<sequence length="348" mass="39430">MAATPEPKGINKVPNEILVKIFAFVPFVPSNSTTSDESRFPSGSHDQLRQVDSRFRNVIDSPAHRLKTVRYQLPEVASLWGVTSVSPTDLLDFWWLDSRIRKASDELTEEEEGDMLKHIVIPGELGQLEPGPHSASLRFIRLRTLEAALLTNNHSGLLHETVIAQDDTDFRVTTTRLYWTIRRVILRQTAIIAGLLPVENEEDFEEACKFTMSMEWRILSDDQEPGVALAGESHIARVLGPVMRESFQDFCTEQYLADIHRSARTTMDDFKQAGIFLRRAHQAIRGRHIPEDLTTYIERLGLFDLSELYDGPVNVGNEDVEEDTNAEDGHGDEDNDEDLDSEDDRDIG</sequence>
<feature type="compositionally biased region" description="Acidic residues" evidence="1">
    <location>
        <begin position="318"/>
        <end position="348"/>
    </location>
</feature>
<evidence type="ECO:0000313" key="3">
    <source>
        <dbReference type="Proteomes" id="UP001316803"/>
    </source>
</evidence>
<feature type="region of interest" description="Disordered" evidence="1">
    <location>
        <begin position="313"/>
        <end position="348"/>
    </location>
</feature>
<keyword evidence="3" id="KW-1185">Reference proteome</keyword>
<organism evidence="2 3">
    <name type="scientific">Knufia fluminis</name>
    <dbReference type="NCBI Taxonomy" id="191047"/>
    <lineage>
        <taxon>Eukaryota</taxon>
        <taxon>Fungi</taxon>
        <taxon>Dikarya</taxon>
        <taxon>Ascomycota</taxon>
        <taxon>Pezizomycotina</taxon>
        <taxon>Eurotiomycetes</taxon>
        <taxon>Chaetothyriomycetidae</taxon>
        <taxon>Chaetothyriales</taxon>
        <taxon>Trichomeriaceae</taxon>
        <taxon>Knufia</taxon>
    </lineage>
</organism>
<evidence type="ECO:0000256" key="1">
    <source>
        <dbReference type="SAM" id="MobiDB-lite"/>
    </source>
</evidence>
<gene>
    <name evidence="2" type="ORF">OHC33_006587</name>
</gene>